<dbReference type="Gene3D" id="1.10.8.10">
    <property type="entry name" value="DNA helicase RuvA subunit, C-terminal domain"/>
    <property type="match status" value="1"/>
</dbReference>
<dbReference type="RefSeq" id="WP_244412114.1">
    <property type="nucleotide sequence ID" value="NZ_AP025564.1"/>
</dbReference>
<feature type="domain" description="Translation elongation factor EFTs/EF1B dimerisation" evidence="7">
    <location>
        <begin position="73"/>
        <end position="285"/>
    </location>
</feature>
<dbReference type="InterPro" id="IPR036402">
    <property type="entry name" value="EF-Ts_dimer_sf"/>
</dbReference>
<dbReference type="SUPFAM" id="SSF46934">
    <property type="entry name" value="UBA-like"/>
    <property type="match status" value="1"/>
</dbReference>
<comment type="subcellular location">
    <subcellularLocation>
        <location evidence="6">Cytoplasm</location>
    </subcellularLocation>
</comment>
<protein>
    <recommendedName>
        <fullName evidence="2 6">Elongation factor Ts</fullName>
        <shortName evidence="6">EF-Ts</shortName>
    </recommendedName>
</protein>
<dbReference type="NCBIfam" id="TIGR00116">
    <property type="entry name" value="tsf"/>
    <property type="match status" value="1"/>
</dbReference>
<gene>
    <name evidence="6 8" type="primary">tsf</name>
    <name evidence="8" type="ORF">CE91St30_12100</name>
</gene>
<reference evidence="8 9" key="1">
    <citation type="submission" date="2022-01" db="EMBL/GenBank/DDBJ databases">
        <title>Novel bile acid biosynthetic pathways are enriched in the microbiome of centenarians.</title>
        <authorList>
            <person name="Sato Y."/>
            <person name="Atarashi K."/>
            <person name="Plichta R.D."/>
            <person name="Arai Y."/>
            <person name="Sasajima S."/>
            <person name="Kearney M.S."/>
            <person name="Suda W."/>
            <person name="Takeshita K."/>
            <person name="Sasaki T."/>
            <person name="Okamoto S."/>
            <person name="Skelly N.A."/>
            <person name="Okamura Y."/>
            <person name="Vlamakis H."/>
            <person name="Li Y."/>
            <person name="Tanoue T."/>
            <person name="Takei H."/>
            <person name="Nittono H."/>
            <person name="Narushima S."/>
            <person name="Irie J."/>
            <person name="Itoh H."/>
            <person name="Moriya K."/>
            <person name="Sugiura Y."/>
            <person name="Suematsu M."/>
            <person name="Moritoki N."/>
            <person name="Shibata S."/>
            <person name="Littman R.D."/>
            <person name="Fischbach A.M."/>
            <person name="Uwamino Y."/>
            <person name="Inoue T."/>
            <person name="Honda A."/>
            <person name="Hattori M."/>
            <person name="Murai T."/>
            <person name="Xavier J.R."/>
            <person name="Hirose N."/>
            <person name="Honda K."/>
        </authorList>
    </citation>
    <scope>NUCLEOTIDE SEQUENCE [LARGE SCALE GENOMIC DNA]</scope>
    <source>
        <strain evidence="8 9">CE91-St30</strain>
    </source>
</reference>
<keyword evidence="6" id="KW-0963">Cytoplasm</keyword>
<feature type="region of interest" description="Involved in Mg(2+) ion dislocation from EF-Tu" evidence="6">
    <location>
        <begin position="82"/>
        <end position="85"/>
    </location>
</feature>
<dbReference type="PANTHER" id="PTHR11741:SF0">
    <property type="entry name" value="ELONGATION FACTOR TS, MITOCHONDRIAL"/>
    <property type="match status" value="1"/>
</dbReference>
<evidence type="ECO:0000313" key="9">
    <source>
        <dbReference type="Proteomes" id="UP001320544"/>
    </source>
</evidence>
<dbReference type="GO" id="GO:0003746">
    <property type="term" value="F:translation elongation factor activity"/>
    <property type="evidence" value="ECO:0007669"/>
    <property type="project" value="UniProtKB-KW"/>
</dbReference>
<organism evidence="8 9">
    <name type="scientific">Raoultibacter timonensis</name>
    <dbReference type="NCBI Taxonomy" id="1907662"/>
    <lineage>
        <taxon>Bacteria</taxon>
        <taxon>Bacillati</taxon>
        <taxon>Actinomycetota</taxon>
        <taxon>Coriobacteriia</taxon>
        <taxon>Eggerthellales</taxon>
        <taxon>Eggerthellaceae</taxon>
        <taxon>Raoultibacter</taxon>
    </lineage>
</organism>
<evidence type="ECO:0000313" key="8">
    <source>
        <dbReference type="EMBL" id="BDE95877.1"/>
    </source>
</evidence>
<dbReference type="InterPro" id="IPR009060">
    <property type="entry name" value="UBA-like_sf"/>
</dbReference>
<dbReference type="Proteomes" id="UP001320544">
    <property type="component" value="Chromosome"/>
</dbReference>
<dbReference type="SUPFAM" id="SSF54713">
    <property type="entry name" value="Elongation factor Ts (EF-Ts), dimerisation domain"/>
    <property type="match status" value="2"/>
</dbReference>
<evidence type="ECO:0000259" key="7">
    <source>
        <dbReference type="Pfam" id="PF00889"/>
    </source>
</evidence>
<dbReference type="PROSITE" id="PS01126">
    <property type="entry name" value="EF_TS_1"/>
    <property type="match status" value="1"/>
</dbReference>
<dbReference type="Gene3D" id="3.30.479.20">
    <property type="entry name" value="Elongation factor Ts, dimerisation domain"/>
    <property type="match status" value="2"/>
</dbReference>
<evidence type="ECO:0000256" key="3">
    <source>
        <dbReference type="ARBA" id="ARBA00022768"/>
    </source>
</evidence>
<evidence type="ECO:0000256" key="5">
    <source>
        <dbReference type="ARBA" id="ARBA00025453"/>
    </source>
</evidence>
<dbReference type="HAMAP" id="MF_00050">
    <property type="entry name" value="EF_Ts"/>
    <property type="match status" value="1"/>
</dbReference>
<evidence type="ECO:0000256" key="1">
    <source>
        <dbReference type="ARBA" id="ARBA00005532"/>
    </source>
</evidence>
<dbReference type="CDD" id="cd14275">
    <property type="entry name" value="UBA_EF-Ts"/>
    <property type="match status" value="1"/>
</dbReference>
<proteinExistence type="inferred from homology"/>
<keyword evidence="3 6" id="KW-0251">Elongation factor</keyword>
<evidence type="ECO:0000256" key="4">
    <source>
        <dbReference type="ARBA" id="ARBA00022917"/>
    </source>
</evidence>
<comment type="function">
    <text evidence="5 6">Associates with the EF-Tu.GDP complex and induces the exchange of GDP to GTP. It remains bound to the aminoacyl-tRNA.EF-Tu.GTP complex up to the GTP hydrolysis stage on the ribosome.</text>
</comment>
<dbReference type="Pfam" id="PF00889">
    <property type="entry name" value="EF_TS"/>
    <property type="match status" value="1"/>
</dbReference>
<dbReference type="InterPro" id="IPR001816">
    <property type="entry name" value="Transl_elong_EFTs/EF1B"/>
</dbReference>
<name>A0ABM7WHY1_9ACTN</name>
<keyword evidence="9" id="KW-1185">Reference proteome</keyword>
<evidence type="ECO:0000256" key="6">
    <source>
        <dbReference type="HAMAP-Rule" id="MF_00050"/>
    </source>
</evidence>
<dbReference type="EMBL" id="AP025564">
    <property type="protein sequence ID" value="BDE95877.1"/>
    <property type="molecule type" value="Genomic_DNA"/>
</dbReference>
<accession>A0ABM7WHY1</accession>
<sequence length="288" mass="30516">MAEITASMVKELREMTGAGMMECKKALVEAEGEIEKAVDVLRTRGLAAVAKKAGRATNEGTVMAIVSDDCKSGAVIELNCETDFVGINDKFKAYAEKIAKAALAAKPADLDALKAADAEGETVEEVVTDAIHTLGENIQLSRFAVAEAGAVSSYIHGGGKIGVLVEFDVEGIDPTSAEFAQYGRDVAMQVAAACPVAANRDAVDPAVVEHEKSIYMAQAAESGKPEAIQEKMATGRLEKFFKENTLTEQAYVKNPDQSVSEYTAEVAKNLGGEIKIANFTRFVLGDAE</sequence>
<dbReference type="InterPro" id="IPR018101">
    <property type="entry name" value="Transl_elong_Ts_CS"/>
</dbReference>
<keyword evidence="4 6" id="KW-0648">Protein biosynthesis</keyword>
<evidence type="ECO:0000256" key="2">
    <source>
        <dbReference type="ARBA" id="ARBA00016956"/>
    </source>
</evidence>
<dbReference type="InterPro" id="IPR014039">
    <property type="entry name" value="Transl_elong_EFTs/EF1B_dimer"/>
</dbReference>
<comment type="similarity">
    <text evidence="1 6">Belongs to the EF-Ts family.</text>
</comment>
<dbReference type="Gene3D" id="1.10.286.20">
    <property type="match status" value="1"/>
</dbReference>
<dbReference type="PANTHER" id="PTHR11741">
    <property type="entry name" value="ELONGATION FACTOR TS"/>
    <property type="match status" value="1"/>
</dbReference>